<evidence type="ECO:0000256" key="1">
    <source>
        <dbReference type="ARBA" id="ARBA00006190"/>
    </source>
</evidence>
<name>A0A448WUN0_9PLAT</name>
<comment type="caution">
    <text evidence="2">The sequence shown here is derived from an EMBL/GenBank/DDBJ whole genome shotgun (WGS) entry which is preliminary data.</text>
</comment>
<evidence type="ECO:0000313" key="2">
    <source>
        <dbReference type="EMBL" id="VEL20652.1"/>
    </source>
</evidence>
<dbReference type="PANTHER" id="PTHR10476">
    <property type="entry name" value="CHARGED MULTIVESICULAR BODY PROTEIN"/>
    <property type="match status" value="1"/>
</dbReference>
<keyword evidence="3" id="KW-1185">Reference proteome</keyword>
<dbReference type="AlphaFoldDB" id="A0A448WUN0"/>
<comment type="similarity">
    <text evidence="1">Belongs to the SNF7 family.</text>
</comment>
<dbReference type="Proteomes" id="UP000784294">
    <property type="component" value="Unassembled WGS sequence"/>
</dbReference>
<dbReference type="EMBL" id="CAAALY010047435">
    <property type="protein sequence ID" value="VEL20652.1"/>
    <property type="molecule type" value="Genomic_DNA"/>
</dbReference>
<dbReference type="Gene3D" id="6.10.140.1230">
    <property type="match status" value="1"/>
</dbReference>
<dbReference type="OrthoDB" id="10266568at2759"/>
<protein>
    <submittedName>
        <fullName evidence="2">Uncharacterized protein</fullName>
    </submittedName>
</protein>
<dbReference type="GO" id="GO:0007034">
    <property type="term" value="P:vacuolar transport"/>
    <property type="evidence" value="ECO:0007669"/>
    <property type="project" value="InterPro"/>
</dbReference>
<evidence type="ECO:0000313" key="3">
    <source>
        <dbReference type="Proteomes" id="UP000784294"/>
    </source>
</evidence>
<accession>A0A448WUN0</accession>
<dbReference type="InterPro" id="IPR005024">
    <property type="entry name" value="Snf7_fam"/>
</dbReference>
<reference evidence="2" key="1">
    <citation type="submission" date="2018-11" db="EMBL/GenBank/DDBJ databases">
        <authorList>
            <consortium name="Pathogen Informatics"/>
        </authorList>
    </citation>
    <scope>NUCLEOTIDE SEQUENCE</scope>
</reference>
<organism evidence="2 3">
    <name type="scientific">Protopolystoma xenopodis</name>
    <dbReference type="NCBI Taxonomy" id="117903"/>
    <lineage>
        <taxon>Eukaryota</taxon>
        <taxon>Metazoa</taxon>
        <taxon>Spiralia</taxon>
        <taxon>Lophotrochozoa</taxon>
        <taxon>Platyhelminthes</taxon>
        <taxon>Monogenea</taxon>
        <taxon>Polyopisthocotylea</taxon>
        <taxon>Polystomatidea</taxon>
        <taxon>Polystomatidae</taxon>
        <taxon>Protopolystoma</taxon>
    </lineage>
</organism>
<proteinExistence type="inferred from homology"/>
<dbReference type="Pfam" id="PF03357">
    <property type="entry name" value="Snf7"/>
    <property type="match status" value="1"/>
</dbReference>
<sequence length="190" mass="21015">MEKYALKAERESAIQKEKIKKALLQGNHEGARIYAENSIRKHNEGNGYLRMASRVNAVQARVQTAMTMNSMVKNIKGVTKELESAMQSMDLEQVERIMSKFETTFENLDVHSSTMENSMGNAVTLTAPEAQVSSLIKQIADEHGLEIKDAVSGAPIAEDSAATSEPTKTRDDALSRRLQIAVFRQCTPIS</sequence>
<gene>
    <name evidence="2" type="ORF">PXEA_LOCUS14092</name>
</gene>